<dbReference type="AlphaFoldDB" id="A0AAQ4QNN4"/>
<dbReference type="SUPFAM" id="SSF47694">
    <property type="entry name" value="Cytochrome c oxidase subunit h"/>
    <property type="match status" value="1"/>
</dbReference>
<dbReference type="GO" id="GO:0005739">
    <property type="term" value="C:mitochondrion"/>
    <property type="evidence" value="ECO:0007669"/>
    <property type="project" value="UniProtKB-SubCell"/>
</dbReference>
<organism evidence="6 7">
    <name type="scientific">Gasterosteus aculeatus aculeatus</name>
    <name type="common">three-spined stickleback</name>
    <dbReference type="NCBI Taxonomy" id="481459"/>
    <lineage>
        <taxon>Eukaryota</taxon>
        <taxon>Metazoa</taxon>
        <taxon>Chordata</taxon>
        <taxon>Craniata</taxon>
        <taxon>Vertebrata</taxon>
        <taxon>Euteleostomi</taxon>
        <taxon>Actinopterygii</taxon>
        <taxon>Neopterygii</taxon>
        <taxon>Teleostei</taxon>
        <taxon>Neoteleostei</taxon>
        <taxon>Acanthomorphata</taxon>
        <taxon>Eupercaria</taxon>
        <taxon>Perciformes</taxon>
        <taxon>Cottioidei</taxon>
        <taxon>Gasterosteales</taxon>
        <taxon>Gasterosteidae</taxon>
        <taxon>Gasterosteus</taxon>
    </lineage>
</organism>
<evidence type="ECO:0000256" key="2">
    <source>
        <dbReference type="ARBA" id="ARBA00023128"/>
    </source>
</evidence>
<dbReference type="GeneTree" id="ENSGT00940000164148"/>
<keyword evidence="2" id="KW-0496">Mitochondrion</keyword>
<dbReference type="Pfam" id="PF02297">
    <property type="entry name" value="COX6B"/>
    <property type="match status" value="1"/>
</dbReference>
<dbReference type="CDD" id="cd00926">
    <property type="entry name" value="Cyt_c_Oxidase_VIb"/>
    <property type="match status" value="1"/>
</dbReference>
<keyword evidence="3" id="KW-1015">Disulfide bond</keyword>
<dbReference type="InterPro" id="IPR003213">
    <property type="entry name" value="Cyt_c_oxidase_su6B"/>
</dbReference>
<evidence type="ECO:0000313" key="7">
    <source>
        <dbReference type="Proteomes" id="UP000007635"/>
    </source>
</evidence>
<evidence type="ECO:0000256" key="3">
    <source>
        <dbReference type="ARBA" id="ARBA00023157"/>
    </source>
</evidence>
<evidence type="ECO:0000313" key="6">
    <source>
        <dbReference type="Ensembl" id="ENSGACP00000051721.1"/>
    </source>
</evidence>
<dbReference type="PANTHER" id="PTHR11387">
    <property type="entry name" value="CYTOCHROME C OXIDASE SUBUNIT 6B"/>
    <property type="match status" value="1"/>
</dbReference>
<proteinExistence type="predicted"/>
<evidence type="ECO:0000256" key="4">
    <source>
        <dbReference type="ARBA" id="ARBA00040060"/>
    </source>
</evidence>
<accession>A0AAQ4QNN4</accession>
<dbReference type="InterPro" id="IPR036549">
    <property type="entry name" value="CX6/COA6-like_sf"/>
</dbReference>
<dbReference type="Gene3D" id="1.10.10.140">
    <property type="entry name" value="Cytochrome c oxidase, subunit VIb"/>
    <property type="match status" value="1"/>
</dbReference>
<keyword evidence="7" id="KW-1185">Reference proteome</keyword>
<sequence length="106" mass="12286">SSDVSLLLKMENFRTAPFNARFPNTNQTRNCFQNYFHSCNKALSAKEQHTAPCERHQRVYKSLCLMSWVQKWDDQLEARSFPQKDLMGRIAPSSMSTCSLCTEMSK</sequence>
<name>A0AAQ4QNN4_GASAC</name>
<reference evidence="6 7" key="1">
    <citation type="journal article" date="2021" name="G3 (Bethesda)">
        <title>Improved contiguity of the threespine stickleback genome using long-read sequencing.</title>
        <authorList>
            <person name="Nath S."/>
            <person name="Shaw D.E."/>
            <person name="White M.A."/>
        </authorList>
    </citation>
    <scope>NUCLEOTIDE SEQUENCE [LARGE SCALE GENOMIC DNA]</scope>
    <source>
        <strain evidence="6 7">Lake Benthic</strain>
    </source>
</reference>
<comment type="subcellular location">
    <subcellularLocation>
        <location evidence="1">Mitochondrion</location>
    </subcellularLocation>
</comment>
<protein>
    <recommendedName>
        <fullName evidence="4">Cytochrome c oxidase subunit 6B1</fullName>
    </recommendedName>
    <alternativeName>
        <fullName evidence="5">Cytochrome c oxidase subunit VIb isoform 1</fullName>
    </alternativeName>
</protein>
<dbReference type="InterPro" id="IPR048280">
    <property type="entry name" value="COX6B-like"/>
</dbReference>
<dbReference type="Ensembl" id="ENSGACT00000038901.1">
    <property type="protein sequence ID" value="ENSGACP00000051721.1"/>
    <property type="gene ID" value="ENSGACG00000010502.2"/>
</dbReference>
<dbReference type="Proteomes" id="UP000007635">
    <property type="component" value="Chromosome X"/>
</dbReference>
<reference evidence="6" key="2">
    <citation type="submission" date="2025-08" db="UniProtKB">
        <authorList>
            <consortium name="Ensembl"/>
        </authorList>
    </citation>
    <scope>IDENTIFICATION</scope>
</reference>
<dbReference type="FunFam" id="1.10.10.140:FF:000001">
    <property type="entry name" value="Cytochrome c oxidase subunit 6B1"/>
    <property type="match status" value="1"/>
</dbReference>
<dbReference type="GO" id="GO:0045277">
    <property type="term" value="C:respiratory chain complex IV"/>
    <property type="evidence" value="ECO:0007669"/>
    <property type="project" value="InterPro"/>
</dbReference>
<evidence type="ECO:0000256" key="1">
    <source>
        <dbReference type="ARBA" id="ARBA00004173"/>
    </source>
</evidence>
<reference evidence="6" key="3">
    <citation type="submission" date="2025-09" db="UniProtKB">
        <authorList>
            <consortium name="Ensembl"/>
        </authorList>
    </citation>
    <scope>IDENTIFICATION</scope>
</reference>
<evidence type="ECO:0000256" key="5">
    <source>
        <dbReference type="ARBA" id="ARBA00042114"/>
    </source>
</evidence>